<organism evidence="6 7">
    <name type="scientific">Endozoicomonas lisbonensis</name>
    <dbReference type="NCBI Taxonomy" id="3120522"/>
    <lineage>
        <taxon>Bacteria</taxon>
        <taxon>Pseudomonadati</taxon>
        <taxon>Pseudomonadota</taxon>
        <taxon>Gammaproteobacteria</taxon>
        <taxon>Oceanospirillales</taxon>
        <taxon>Endozoicomonadaceae</taxon>
        <taxon>Endozoicomonas</taxon>
    </lineage>
</organism>
<evidence type="ECO:0000256" key="3">
    <source>
        <dbReference type="ARBA" id="ARBA00022989"/>
    </source>
</evidence>
<dbReference type="PANTHER" id="PTHR36985:SF1">
    <property type="entry name" value="TRANSLOCATION AND ASSEMBLY MODULE SUBUNIT TAMB"/>
    <property type="match status" value="1"/>
</dbReference>
<evidence type="ECO:0000256" key="2">
    <source>
        <dbReference type="ARBA" id="ARBA00022692"/>
    </source>
</evidence>
<name>A0ABV2SNE4_9GAMM</name>
<keyword evidence="4" id="KW-0472">Membrane</keyword>
<sequence>MHCSISGFGDIWTSPDLRFNLTDTPLLSGTLAVPKARIEIRSLPEQAVTRSDDVRIVGLTETSEEQETSPIALNTTIALGDDVRILAYGLTSNLAGMLTLTQSDGQPLSGQGSVQLEGGRYRYLGQDLIIKQGQIIFQGPLNTPFLNLDAIRNPEATQDDVIVGVRVTGPTRAPSWSVYSTPTMPQQEQFSYLLRGRGIQTEGEGMQSILLGMGLGELSQTATKLGDQLGIKDFSVDTTGSGENTQVSVGGYIAPALRLQYGTGVFNSVSEVRIRYEVIPRVYLQAVSGLAQALDVFYRFEF</sequence>
<evidence type="ECO:0000259" key="5">
    <source>
        <dbReference type="Pfam" id="PF04357"/>
    </source>
</evidence>
<dbReference type="Proteomes" id="UP001549366">
    <property type="component" value="Unassembled WGS sequence"/>
</dbReference>
<reference evidence="6 7" key="1">
    <citation type="submission" date="2024-06" db="EMBL/GenBank/DDBJ databases">
        <title>Genomic Encyclopedia of Type Strains, Phase V (KMG-V): Genome sequencing to study the core and pangenomes of soil and plant-associated prokaryotes.</title>
        <authorList>
            <person name="Whitman W."/>
        </authorList>
    </citation>
    <scope>NUCLEOTIDE SEQUENCE [LARGE SCALE GENOMIC DNA]</scope>
    <source>
        <strain evidence="6 7">NE40</strain>
    </source>
</reference>
<feature type="domain" description="Translocation and assembly module TamB C-terminal" evidence="5">
    <location>
        <begin position="13"/>
        <end position="302"/>
    </location>
</feature>
<proteinExistence type="predicted"/>
<dbReference type="RefSeq" id="WP_354016502.1">
    <property type="nucleotide sequence ID" value="NZ_JBEWTB010000002.1"/>
</dbReference>
<evidence type="ECO:0000313" key="7">
    <source>
        <dbReference type="Proteomes" id="UP001549366"/>
    </source>
</evidence>
<protein>
    <submittedName>
        <fullName evidence="6">Autotransporter translocation and assembly factor TamB</fullName>
    </submittedName>
</protein>
<keyword evidence="2" id="KW-0812">Transmembrane</keyword>
<evidence type="ECO:0000256" key="1">
    <source>
        <dbReference type="ARBA" id="ARBA00004167"/>
    </source>
</evidence>
<dbReference type="PANTHER" id="PTHR36985">
    <property type="entry name" value="TRANSLOCATION AND ASSEMBLY MODULE SUBUNIT TAMB"/>
    <property type="match status" value="1"/>
</dbReference>
<gene>
    <name evidence="6" type="ORF">V5J35_004467</name>
</gene>
<accession>A0ABV2SNE4</accession>
<dbReference type="Pfam" id="PF04357">
    <property type="entry name" value="TamB"/>
    <property type="match status" value="1"/>
</dbReference>
<dbReference type="InterPro" id="IPR007452">
    <property type="entry name" value="TamB_C"/>
</dbReference>
<evidence type="ECO:0000313" key="6">
    <source>
        <dbReference type="EMBL" id="MET4759275.1"/>
    </source>
</evidence>
<keyword evidence="3" id="KW-1133">Transmembrane helix</keyword>
<keyword evidence="7" id="KW-1185">Reference proteome</keyword>
<comment type="subcellular location">
    <subcellularLocation>
        <location evidence="1">Membrane</location>
        <topology evidence="1">Single-pass membrane protein</topology>
    </subcellularLocation>
</comment>
<comment type="caution">
    <text evidence="6">The sequence shown here is derived from an EMBL/GenBank/DDBJ whole genome shotgun (WGS) entry which is preliminary data.</text>
</comment>
<dbReference type="EMBL" id="JBEWTB010000002">
    <property type="protein sequence ID" value="MET4759275.1"/>
    <property type="molecule type" value="Genomic_DNA"/>
</dbReference>
<evidence type="ECO:0000256" key="4">
    <source>
        <dbReference type="ARBA" id="ARBA00023136"/>
    </source>
</evidence>